<keyword evidence="1" id="KW-0175">Coiled coil</keyword>
<feature type="coiled-coil region" evidence="1">
    <location>
        <begin position="122"/>
        <end position="149"/>
    </location>
</feature>
<proteinExistence type="predicted"/>
<evidence type="ECO:0000256" key="1">
    <source>
        <dbReference type="SAM" id="Coils"/>
    </source>
</evidence>
<dbReference type="AlphaFoldDB" id="A0A5N5F2Z5"/>
<dbReference type="Proteomes" id="UP000327157">
    <property type="component" value="Chromosome 1"/>
</dbReference>
<evidence type="ECO:0000313" key="2">
    <source>
        <dbReference type="EMBL" id="KAB2597355.1"/>
    </source>
</evidence>
<dbReference type="EMBL" id="SMOL01000768">
    <property type="protein sequence ID" value="KAB2597355.1"/>
    <property type="molecule type" value="Genomic_DNA"/>
</dbReference>
<sequence length="171" mass="19646">MAAKIKAELQMQSQLEELKSAYVETTQYIDVASLEKPEIVLASWKAKMKYFLCAQGDKVLLTVKEGWEPPMIKETEELPDSKKMKSIALKATKEEESDEGSFVKELDLEEVLRKYYDPYDIIVQIKMDNSNLRKKLALVESEKKTAKVEHQSLLDNGEKLRGLLVEKIHIL</sequence>
<accession>A0A5N5F2Z5</accession>
<reference evidence="2 3" key="3">
    <citation type="submission" date="2019-11" db="EMBL/GenBank/DDBJ databases">
        <title>A de novo genome assembly of a pear dwarfing rootstock.</title>
        <authorList>
            <person name="Wang F."/>
            <person name="Wang J."/>
            <person name="Li S."/>
            <person name="Zhang Y."/>
            <person name="Fang M."/>
            <person name="Ma L."/>
            <person name="Zhao Y."/>
            <person name="Jiang S."/>
        </authorList>
    </citation>
    <scope>NUCLEOTIDE SEQUENCE [LARGE SCALE GENOMIC DNA]</scope>
    <source>
        <strain evidence="2">S2</strain>
        <tissue evidence="2">Leaf</tissue>
    </source>
</reference>
<reference evidence="3" key="2">
    <citation type="submission" date="2019-10" db="EMBL/GenBank/DDBJ databases">
        <title>A de novo genome assembly of a pear dwarfing rootstock.</title>
        <authorList>
            <person name="Wang F."/>
            <person name="Wang J."/>
            <person name="Li S."/>
            <person name="Zhang Y."/>
            <person name="Fang M."/>
            <person name="Ma L."/>
            <person name="Zhao Y."/>
            <person name="Jiang S."/>
        </authorList>
    </citation>
    <scope>NUCLEOTIDE SEQUENCE [LARGE SCALE GENOMIC DNA]</scope>
</reference>
<keyword evidence="3" id="KW-1185">Reference proteome</keyword>
<reference evidence="2 3" key="1">
    <citation type="submission" date="2019-09" db="EMBL/GenBank/DDBJ databases">
        <authorList>
            <person name="Ou C."/>
        </authorList>
    </citation>
    <scope>NUCLEOTIDE SEQUENCE [LARGE SCALE GENOMIC DNA]</scope>
    <source>
        <strain evidence="2">S2</strain>
        <tissue evidence="2">Leaf</tissue>
    </source>
</reference>
<evidence type="ECO:0000313" key="3">
    <source>
        <dbReference type="Proteomes" id="UP000327157"/>
    </source>
</evidence>
<comment type="caution">
    <text evidence="2">The sequence shown here is derived from an EMBL/GenBank/DDBJ whole genome shotgun (WGS) entry which is preliminary data.</text>
</comment>
<name>A0A5N5F2Z5_9ROSA</name>
<gene>
    <name evidence="2" type="ORF">D8674_000275</name>
</gene>
<organism evidence="2 3">
    <name type="scientific">Pyrus ussuriensis x Pyrus communis</name>
    <dbReference type="NCBI Taxonomy" id="2448454"/>
    <lineage>
        <taxon>Eukaryota</taxon>
        <taxon>Viridiplantae</taxon>
        <taxon>Streptophyta</taxon>
        <taxon>Embryophyta</taxon>
        <taxon>Tracheophyta</taxon>
        <taxon>Spermatophyta</taxon>
        <taxon>Magnoliopsida</taxon>
        <taxon>eudicotyledons</taxon>
        <taxon>Gunneridae</taxon>
        <taxon>Pentapetalae</taxon>
        <taxon>rosids</taxon>
        <taxon>fabids</taxon>
        <taxon>Rosales</taxon>
        <taxon>Rosaceae</taxon>
        <taxon>Amygdaloideae</taxon>
        <taxon>Maleae</taxon>
        <taxon>Pyrus</taxon>
    </lineage>
</organism>
<protein>
    <submittedName>
        <fullName evidence="2">Uncharacterized protein</fullName>
    </submittedName>
</protein>